<dbReference type="InterPro" id="IPR003593">
    <property type="entry name" value="AAA+_ATPase"/>
</dbReference>
<dbReference type="InterPro" id="IPR004125">
    <property type="entry name" value="Signal_recog_particle_SRP54_M"/>
</dbReference>
<evidence type="ECO:0000256" key="3">
    <source>
        <dbReference type="ARBA" id="ARBA00022801"/>
    </source>
</evidence>
<comment type="function">
    <text evidence="9">Involved in targeting and insertion of nascent membrane proteins into the cytoplasmic membrane. Binds to the hydrophobic signal sequence of the ribosome-nascent chain (RNC) as it emerges from the ribosomes. The SRP-RNC complex is then targeted to the cytoplasmic membrane where it interacts with the SRP receptor FtsY.</text>
</comment>
<evidence type="ECO:0000256" key="1">
    <source>
        <dbReference type="ARBA" id="ARBA00005450"/>
    </source>
</evidence>
<dbReference type="AlphaFoldDB" id="A0A2T2WHX9"/>
<comment type="similarity">
    <text evidence="1 9">Belongs to the GTP-binding SRP family. SRP54 subfamily.</text>
</comment>
<feature type="domain" description="Signal recognition particle SRP54 helical bundle" evidence="13">
    <location>
        <begin position="1"/>
        <end position="86"/>
    </location>
</feature>
<dbReference type="SMART" id="SM00382">
    <property type="entry name" value="AAA"/>
    <property type="match status" value="1"/>
</dbReference>
<evidence type="ECO:0000256" key="6">
    <source>
        <dbReference type="ARBA" id="ARBA00023135"/>
    </source>
</evidence>
<dbReference type="InterPro" id="IPR000897">
    <property type="entry name" value="SRP54_GTPase_dom"/>
</dbReference>
<evidence type="ECO:0000256" key="7">
    <source>
        <dbReference type="ARBA" id="ARBA00023274"/>
    </source>
</evidence>
<evidence type="ECO:0000256" key="5">
    <source>
        <dbReference type="ARBA" id="ARBA00023134"/>
    </source>
</evidence>
<comment type="catalytic activity">
    <reaction evidence="8 9">
        <text>GTP + H2O = GDP + phosphate + H(+)</text>
        <dbReference type="Rhea" id="RHEA:19669"/>
        <dbReference type="ChEBI" id="CHEBI:15377"/>
        <dbReference type="ChEBI" id="CHEBI:15378"/>
        <dbReference type="ChEBI" id="CHEBI:37565"/>
        <dbReference type="ChEBI" id="CHEBI:43474"/>
        <dbReference type="ChEBI" id="CHEBI:58189"/>
        <dbReference type="EC" id="3.6.5.4"/>
    </reaction>
</comment>
<evidence type="ECO:0000259" key="13">
    <source>
        <dbReference type="SMART" id="SM00963"/>
    </source>
</evidence>
<dbReference type="Gene3D" id="1.20.120.140">
    <property type="entry name" value="Signal recognition particle SRP54, nucleotide-binding domain"/>
    <property type="match status" value="1"/>
</dbReference>
<dbReference type="SMART" id="SM00962">
    <property type="entry name" value="SRP54"/>
    <property type="match status" value="1"/>
</dbReference>
<comment type="domain">
    <text evidence="9">Composed of three domains: the N-terminal N domain, which is responsible for interactions with the ribosome, the central G domain, which binds GTP, and the C-terminal M domain, which binds the RNA and the signal sequence of the RNC.</text>
</comment>
<keyword evidence="2 9" id="KW-0547">Nucleotide-binding</keyword>
<evidence type="ECO:0000256" key="4">
    <source>
        <dbReference type="ARBA" id="ARBA00022884"/>
    </source>
</evidence>
<dbReference type="Pfam" id="PF02978">
    <property type="entry name" value="SRP_SPB"/>
    <property type="match status" value="1"/>
</dbReference>
<dbReference type="InterPro" id="IPR036891">
    <property type="entry name" value="Signal_recog_part_SRP54_M_sf"/>
</dbReference>
<feature type="binding site" evidence="9">
    <location>
        <begin position="107"/>
        <end position="114"/>
    </location>
    <ligand>
        <name>GTP</name>
        <dbReference type="ChEBI" id="CHEBI:37565"/>
    </ligand>
</feature>
<comment type="subunit">
    <text evidence="9">Part of the signal recognition particle protein translocation system, which is composed of SRP and FtsY.</text>
</comment>
<dbReference type="Proteomes" id="UP000241848">
    <property type="component" value="Unassembled WGS sequence"/>
</dbReference>
<sequence>MFDTLTGKLQQTFKRLRNKGRLTEADVKEALRDVRLALLEADVNFKVVREFLDRVEERAVGQDVLQSLTPDQGVIRIVRDELVKLLGSTPERVHMASNPPTVIYLVGLQGAGKTTVAAKLARMLRHQGRQPLLVAADVYRPAAVEQLKVLADKVPVPVVTEPGLNPVDLAELGLKMSRRLAKDVVIIDTAGRLHVDDVLMTELQEMHRRAPAHEMLLVVDAMTGQDAVKVALAFKERLPLSGVVMTKLDGDARGGAALSIRQVTGLAIKLMGSGEKLEDLELFNPDRMASRILGMGDILTLIEKAEASMDQRDAQALAGKIEKADFTLDDFRAMIEQVKKLGPLSKVMEMLPGMGGQMAKMKDQVDDRGLVRVEAILNSMTKRERAKPEILDGSRRLRIARGSGTSVQDVNRLVKQFDEMKKVMRQMKGKKGRSRMGRLPFPPLG</sequence>
<gene>
    <name evidence="9" type="primary">ffh</name>
    <name evidence="14" type="ORF">C7B45_09130</name>
</gene>
<dbReference type="SUPFAM" id="SSF47446">
    <property type="entry name" value="Signal peptide-binding domain"/>
    <property type="match status" value="1"/>
</dbReference>
<reference evidence="14 15" key="1">
    <citation type="journal article" date="2014" name="BMC Genomics">
        <title>Comparison of environmental and isolate Sulfobacillus genomes reveals diverse carbon, sulfur, nitrogen, and hydrogen metabolisms.</title>
        <authorList>
            <person name="Justice N.B."/>
            <person name="Norman A."/>
            <person name="Brown C.T."/>
            <person name="Singh A."/>
            <person name="Thomas B.C."/>
            <person name="Banfield J.F."/>
        </authorList>
    </citation>
    <scope>NUCLEOTIDE SEQUENCE [LARGE SCALE GENOMIC DNA]</scope>
    <source>
        <strain evidence="14">AMDSBA3</strain>
    </source>
</reference>
<evidence type="ECO:0000256" key="10">
    <source>
        <dbReference type="SAM" id="MobiDB-lite"/>
    </source>
</evidence>
<feature type="domain" description="AAA+ ATPase" evidence="11">
    <location>
        <begin position="99"/>
        <end position="299"/>
    </location>
</feature>
<dbReference type="Pfam" id="PF02881">
    <property type="entry name" value="SRP54_N"/>
    <property type="match status" value="1"/>
</dbReference>
<dbReference type="CDD" id="cd18539">
    <property type="entry name" value="SRP_G"/>
    <property type="match status" value="1"/>
</dbReference>
<dbReference type="InterPro" id="IPR004780">
    <property type="entry name" value="SRP"/>
</dbReference>
<feature type="domain" description="SRP54-type proteins GTP-binding" evidence="12">
    <location>
        <begin position="100"/>
        <end position="294"/>
    </location>
</feature>
<keyword evidence="5 9" id="KW-0342">GTP-binding</keyword>
<dbReference type="InterPro" id="IPR042101">
    <property type="entry name" value="SRP54_N_sf"/>
</dbReference>
<comment type="subcellular location">
    <subcellularLocation>
        <location evidence="9">Cytoplasm</location>
    </subcellularLocation>
    <text evidence="9">The SRP-RNC complex is targeted to the cytoplasmic membrane.</text>
</comment>
<keyword evidence="9" id="KW-0963">Cytoplasm</keyword>
<dbReference type="GO" id="GO:0006614">
    <property type="term" value="P:SRP-dependent cotranslational protein targeting to membrane"/>
    <property type="evidence" value="ECO:0007669"/>
    <property type="project" value="InterPro"/>
</dbReference>
<dbReference type="GO" id="GO:0008312">
    <property type="term" value="F:7S RNA binding"/>
    <property type="evidence" value="ECO:0007669"/>
    <property type="project" value="InterPro"/>
</dbReference>
<evidence type="ECO:0000259" key="12">
    <source>
        <dbReference type="SMART" id="SM00962"/>
    </source>
</evidence>
<dbReference type="Pfam" id="PF00448">
    <property type="entry name" value="SRP54"/>
    <property type="match status" value="1"/>
</dbReference>
<dbReference type="NCBIfam" id="TIGR00959">
    <property type="entry name" value="ffh"/>
    <property type="match status" value="1"/>
</dbReference>
<dbReference type="Gene3D" id="3.40.50.300">
    <property type="entry name" value="P-loop containing nucleotide triphosphate hydrolases"/>
    <property type="match status" value="1"/>
</dbReference>
<dbReference type="HAMAP" id="MF_00306">
    <property type="entry name" value="SRP54"/>
    <property type="match status" value="1"/>
</dbReference>
<dbReference type="EMBL" id="PXYV01000026">
    <property type="protein sequence ID" value="PSR21843.1"/>
    <property type="molecule type" value="Genomic_DNA"/>
</dbReference>
<dbReference type="SUPFAM" id="SSF52540">
    <property type="entry name" value="P-loop containing nucleoside triphosphate hydrolases"/>
    <property type="match status" value="1"/>
</dbReference>
<dbReference type="EC" id="3.6.5.4" evidence="9"/>
<evidence type="ECO:0000313" key="15">
    <source>
        <dbReference type="Proteomes" id="UP000241848"/>
    </source>
</evidence>
<proteinExistence type="inferred from homology"/>
<accession>A0A2T2WHX9</accession>
<dbReference type="Gene3D" id="1.10.260.30">
    <property type="entry name" value="Signal recognition particle, SRP54 subunit, M-domain"/>
    <property type="match status" value="1"/>
</dbReference>
<keyword evidence="4 9" id="KW-0694">RNA-binding</keyword>
<feature type="binding site" evidence="9">
    <location>
        <begin position="188"/>
        <end position="192"/>
    </location>
    <ligand>
        <name>GTP</name>
        <dbReference type="ChEBI" id="CHEBI:37565"/>
    </ligand>
</feature>
<feature type="compositionally biased region" description="Basic residues" evidence="10">
    <location>
        <begin position="426"/>
        <end position="436"/>
    </location>
</feature>
<feature type="binding site" evidence="9">
    <location>
        <begin position="246"/>
        <end position="249"/>
    </location>
    <ligand>
        <name>GTP</name>
        <dbReference type="ChEBI" id="CHEBI:37565"/>
    </ligand>
</feature>
<keyword evidence="3 9" id="KW-0378">Hydrolase</keyword>
<dbReference type="PANTHER" id="PTHR11564">
    <property type="entry name" value="SIGNAL RECOGNITION PARTICLE 54K PROTEIN SRP54"/>
    <property type="match status" value="1"/>
</dbReference>
<keyword evidence="6 9" id="KW-0733">Signal recognition particle</keyword>
<dbReference type="InterPro" id="IPR027417">
    <property type="entry name" value="P-loop_NTPase"/>
</dbReference>
<evidence type="ECO:0000256" key="9">
    <source>
        <dbReference type="HAMAP-Rule" id="MF_00306"/>
    </source>
</evidence>
<comment type="caution">
    <text evidence="14">The sequence shown here is derived from an EMBL/GenBank/DDBJ whole genome shotgun (WGS) entry which is preliminary data.</text>
</comment>
<evidence type="ECO:0000256" key="8">
    <source>
        <dbReference type="ARBA" id="ARBA00048027"/>
    </source>
</evidence>
<dbReference type="SMART" id="SM00963">
    <property type="entry name" value="SRP54_N"/>
    <property type="match status" value="1"/>
</dbReference>
<evidence type="ECO:0000259" key="11">
    <source>
        <dbReference type="SMART" id="SM00382"/>
    </source>
</evidence>
<protein>
    <recommendedName>
        <fullName evidence="9">Signal recognition particle protein</fullName>
        <ecNumber evidence="9">3.6.5.4</ecNumber>
    </recommendedName>
    <alternativeName>
        <fullName evidence="9">Fifty-four homolog</fullName>
    </alternativeName>
</protein>
<dbReference type="GO" id="GO:0005525">
    <property type="term" value="F:GTP binding"/>
    <property type="evidence" value="ECO:0007669"/>
    <property type="project" value="UniProtKB-UniRule"/>
</dbReference>
<dbReference type="InterPro" id="IPR022941">
    <property type="entry name" value="SRP54"/>
</dbReference>
<dbReference type="GO" id="GO:0048500">
    <property type="term" value="C:signal recognition particle"/>
    <property type="evidence" value="ECO:0007669"/>
    <property type="project" value="UniProtKB-UniRule"/>
</dbReference>
<evidence type="ECO:0000313" key="14">
    <source>
        <dbReference type="EMBL" id="PSR21843.1"/>
    </source>
</evidence>
<dbReference type="PANTHER" id="PTHR11564:SF5">
    <property type="entry name" value="SIGNAL RECOGNITION PARTICLE SUBUNIT SRP54"/>
    <property type="match status" value="1"/>
</dbReference>
<keyword evidence="7 9" id="KW-0687">Ribonucleoprotein</keyword>
<dbReference type="GO" id="GO:0003924">
    <property type="term" value="F:GTPase activity"/>
    <property type="evidence" value="ECO:0007669"/>
    <property type="project" value="UniProtKB-UniRule"/>
</dbReference>
<dbReference type="InterPro" id="IPR013822">
    <property type="entry name" value="Signal_recog_particl_SRP54_hlx"/>
</dbReference>
<evidence type="ECO:0000256" key="2">
    <source>
        <dbReference type="ARBA" id="ARBA00022741"/>
    </source>
</evidence>
<name>A0A2T2WHX9_9FIRM</name>
<organism evidence="14 15">
    <name type="scientific">Sulfobacillus acidophilus</name>
    <dbReference type="NCBI Taxonomy" id="53633"/>
    <lineage>
        <taxon>Bacteria</taxon>
        <taxon>Bacillati</taxon>
        <taxon>Bacillota</taxon>
        <taxon>Clostridia</taxon>
        <taxon>Eubacteriales</taxon>
        <taxon>Clostridiales Family XVII. Incertae Sedis</taxon>
        <taxon>Sulfobacillus</taxon>
    </lineage>
</organism>
<feature type="region of interest" description="Disordered" evidence="10">
    <location>
        <begin position="426"/>
        <end position="445"/>
    </location>
</feature>